<dbReference type="InterPro" id="IPR036388">
    <property type="entry name" value="WH-like_DNA-bd_sf"/>
</dbReference>
<feature type="domain" description="HTH luxR-type" evidence="4">
    <location>
        <begin position="33"/>
        <end position="98"/>
    </location>
</feature>
<dbReference type="GO" id="GO:0006355">
    <property type="term" value="P:regulation of DNA-templated transcription"/>
    <property type="evidence" value="ECO:0007669"/>
    <property type="project" value="InterPro"/>
</dbReference>
<evidence type="ECO:0000256" key="1">
    <source>
        <dbReference type="ARBA" id="ARBA00023015"/>
    </source>
</evidence>
<dbReference type="PROSITE" id="PS50043">
    <property type="entry name" value="HTH_LUXR_2"/>
    <property type="match status" value="1"/>
</dbReference>
<dbReference type="PROSITE" id="PS00622">
    <property type="entry name" value="HTH_LUXR_1"/>
    <property type="match status" value="1"/>
</dbReference>
<dbReference type="EMBL" id="PDCW01000001">
    <property type="protein sequence ID" value="PJY76593.1"/>
    <property type="molecule type" value="Genomic_DNA"/>
</dbReference>
<dbReference type="SMART" id="SM00421">
    <property type="entry name" value="HTH_LUXR"/>
    <property type="match status" value="1"/>
</dbReference>
<dbReference type="InterPro" id="IPR000792">
    <property type="entry name" value="Tscrpt_reg_LuxR_C"/>
</dbReference>
<dbReference type="CDD" id="cd06170">
    <property type="entry name" value="LuxR_C_like"/>
    <property type="match status" value="1"/>
</dbReference>
<accession>A0A2M9VD38</accession>
<dbReference type="AlphaFoldDB" id="A0A2M9VD38"/>
<evidence type="ECO:0000313" key="6">
    <source>
        <dbReference type="Proteomes" id="UP000231846"/>
    </source>
</evidence>
<name>A0A2M9VD38_BACFG</name>
<evidence type="ECO:0000313" key="5">
    <source>
        <dbReference type="EMBL" id="PJY76593.1"/>
    </source>
</evidence>
<proteinExistence type="predicted"/>
<dbReference type="Pfam" id="PF00196">
    <property type="entry name" value="GerE"/>
    <property type="match status" value="1"/>
</dbReference>
<keyword evidence="3" id="KW-0804">Transcription</keyword>
<reference evidence="5 6" key="1">
    <citation type="journal article" date="2017" name="MBio">
        <title>Gut Symbiont Bacteroides fragilis Secretes a Eukaryotic-Like Ubiquitin Protein That Mediates Intraspecies Antagonism.</title>
        <authorList>
            <person name="Chatzidaki-Livanis M."/>
            <person name="Coyne M.J."/>
            <person name="Roelofs K.G."/>
            <person name="Gentyala R.R."/>
            <person name="Caldwell J.M."/>
            <person name="Comstock L.E."/>
        </authorList>
    </citation>
    <scope>NUCLEOTIDE SEQUENCE [LARGE SCALE GENOMIC DNA]</scope>
    <source>
        <strain evidence="5 6">12905</strain>
    </source>
</reference>
<organism evidence="5 6">
    <name type="scientific">Bacteroides fragilis</name>
    <dbReference type="NCBI Taxonomy" id="817"/>
    <lineage>
        <taxon>Bacteria</taxon>
        <taxon>Pseudomonadati</taxon>
        <taxon>Bacteroidota</taxon>
        <taxon>Bacteroidia</taxon>
        <taxon>Bacteroidales</taxon>
        <taxon>Bacteroidaceae</taxon>
        <taxon>Bacteroides</taxon>
    </lineage>
</organism>
<evidence type="ECO:0000256" key="2">
    <source>
        <dbReference type="ARBA" id="ARBA00023125"/>
    </source>
</evidence>
<gene>
    <name evidence="5" type="primary">csgD</name>
    <name evidence="5" type="ORF">CQW34_00170</name>
</gene>
<keyword evidence="2" id="KW-0238">DNA-binding</keyword>
<dbReference type="PANTHER" id="PTHR44688:SF16">
    <property type="entry name" value="DNA-BINDING TRANSCRIPTIONAL ACTIVATOR DEVR_DOSR"/>
    <property type="match status" value="1"/>
</dbReference>
<protein>
    <submittedName>
        <fullName evidence="5">CsgBAC operon transcriptional regulatory protein</fullName>
    </submittedName>
</protein>
<comment type="caution">
    <text evidence="5">The sequence shown here is derived from an EMBL/GenBank/DDBJ whole genome shotgun (WGS) entry which is preliminary data.</text>
</comment>
<dbReference type="InterPro" id="IPR016032">
    <property type="entry name" value="Sig_transdc_resp-reg_C-effctor"/>
</dbReference>
<dbReference type="Gene3D" id="1.10.10.10">
    <property type="entry name" value="Winged helix-like DNA-binding domain superfamily/Winged helix DNA-binding domain"/>
    <property type="match status" value="1"/>
</dbReference>
<sequence length="101" mass="11648">MWLALCLYNLSVDPTMSCRVINSTNGQVIELEKQDCSKLLSDREKTILQLIDMGKTSHEIARELFISKNTVSRHRQNILEKLQVKNSIEACRIAKELKLLF</sequence>
<dbReference type="Proteomes" id="UP000231846">
    <property type="component" value="Unassembled WGS sequence"/>
</dbReference>
<evidence type="ECO:0000256" key="3">
    <source>
        <dbReference type="ARBA" id="ARBA00023163"/>
    </source>
</evidence>
<dbReference type="SUPFAM" id="SSF46894">
    <property type="entry name" value="C-terminal effector domain of the bipartite response regulators"/>
    <property type="match status" value="1"/>
</dbReference>
<keyword evidence="1" id="KW-0805">Transcription regulation</keyword>
<dbReference type="GO" id="GO:0003677">
    <property type="term" value="F:DNA binding"/>
    <property type="evidence" value="ECO:0007669"/>
    <property type="project" value="UniProtKB-KW"/>
</dbReference>
<dbReference type="PANTHER" id="PTHR44688">
    <property type="entry name" value="DNA-BINDING TRANSCRIPTIONAL ACTIVATOR DEVR_DOSR"/>
    <property type="match status" value="1"/>
</dbReference>
<evidence type="ECO:0000259" key="4">
    <source>
        <dbReference type="PROSITE" id="PS50043"/>
    </source>
</evidence>
<dbReference type="PRINTS" id="PR00038">
    <property type="entry name" value="HTHLUXR"/>
</dbReference>